<feature type="compositionally biased region" description="Acidic residues" evidence="1">
    <location>
        <begin position="301"/>
        <end position="326"/>
    </location>
</feature>
<dbReference type="EMBL" id="CAJFDH010000005">
    <property type="protein sequence ID" value="CAD5224143.1"/>
    <property type="molecule type" value="Genomic_DNA"/>
</dbReference>
<feature type="region of interest" description="Disordered" evidence="1">
    <location>
        <begin position="284"/>
        <end position="326"/>
    </location>
</feature>
<organism evidence="2 3">
    <name type="scientific">Bursaphelenchus okinawaensis</name>
    <dbReference type="NCBI Taxonomy" id="465554"/>
    <lineage>
        <taxon>Eukaryota</taxon>
        <taxon>Metazoa</taxon>
        <taxon>Ecdysozoa</taxon>
        <taxon>Nematoda</taxon>
        <taxon>Chromadorea</taxon>
        <taxon>Rhabditida</taxon>
        <taxon>Tylenchina</taxon>
        <taxon>Tylenchomorpha</taxon>
        <taxon>Aphelenchoidea</taxon>
        <taxon>Aphelenchoididae</taxon>
        <taxon>Bursaphelenchus</taxon>
    </lineage>
</organism>
<accession>A0A811L756</accession>
<evidence type="ECO:0000256" key="1">
    <source>
        <dbReference type="SAM" id="MobiDB-lite"/>
    </source>
</evidence>
<proteinExistence type="predicted"/>
<dbReference type="Proteomes" id="UP000783686">
    <property type="component" value="Unassembled WGS sequence"/>
</dbReference>
<evidence type="ECO:0000313" key="3">
    <source>
        <dbReference type="Proteomes" id="UP000614601"/>
    </source>
</evidence>
<dbReference type="EMBL" id="CAJFCW020000005">
    <property type="protein sequence ID" value="CAG9119687.1"/>
    <property type="molecule type" value="Genomic_DNA"/>
</dbReference>
<dbReference type="AlphaFoldDB" id="A0A811L756"/>
<gene>
    <name evidence="2" type="ORF">BOKJ2_LOCUS10913</name>
</gene>
<protein>
    <submittedName>
        <fullName evidence="2">Uncharacterized protein</fullName>
    </submittedName>
</protein>
<dbReference type="Proteomes" id="UP000614601">
    <property type="component" value="Unassembled WGS sequence"/>
</dbReference>
<comment type="caution">
    <text evidence="2">The sequence shown here is derived from an EMBL/GenBank/DDBJ whole genome shotgun (WGS) entry which is preliminary data.</text>
</comment>
<keyword evidence="3" id="KW-1185">Reference proteome</keyword>
<sequence length="326" mass="36368">MMEGVVSYLGPNYGFIVSKDNFLHDDVLFTFGSWSYLGEIKISELGALDEFFQVGMNVLFDKPFAGDTPSSTIFKIKYLQPVDYETNSSLTQMVTISTGVRNTNVAVAMTSKGQLVCVHPHLFTNPVVDKTILSNSRQVMSQGDKESQLKEFHKVVIPGRTLEGRVSAAPQWMKNQFLAFGVSITFLALSAENLSITYNGYAKFVRASNSSILLRSIDEPAQDVIYPLALVPKNKHKDYMNIPSEQILFYYTACKNLSGSSYPLRAYKLQVVDGGQHIIEQMTANQSEPDEPVPSLSLIDDSLELDQEPTGDPEYTPDEEEDLIQF</sequence>
<reference evidence="2" key="1">
    <citation type="submission" date="2020-09" db="EMBL/GenBank/DDBJ databases">
        <authorList>
            <person name="Kikuchi T."/>
        </authorList>
    </citation>
    <scope>NUCLEOTIDE SEQUENCE</scope>
    <source>
        <strain evidence="2">SH1</strain>
    </source>
</reference>
<dbReference type="OrthoDB" id="10457743at2759"/>
<evidence type="ECO:0000313" key="2">
    <source>
        <dbReference type="EMBL" id="CAD5224143.1"/>
    </source>
</evidence>
<name>A0A811L756_9BILA</name>